<dbReference type="KEGG" id="rml:FF011L_55140"/>
<comment type="similarity">
    <text evidence="3">Belongs to the class-II pyridoxal-phosphate-dependent aminotransferase family. BioF subfamily.</text>
</comment>
<keyword evidence="16" id="KW-1185">Reference proteome</keyword>
<dbReference type="InterPro" id="IPR015421">
    <property type="entry name" value="PyrdxlP-dep_Trfase_major"/>
</dbReference>
<feature type="region of interest" description="Disordered" evidence="13">
    <location>
        <begin position="69"/>
        <end position="97"/>
    </location>
</feature>
<evidence type="ECO:0000256" key="3">
    <source>
        <dbReference type="ARBA" id="ARBA00010008"/>
    </source>
</evidence>
<dbReference type="InterPro" id="IPR015424">
    <property type="entry name" value="PyrdxlP-dep_Trfase"/>
</dbReference>
<dbReference type="GO" id="GO:0008710">
    <property type="term" value="F:8-amino-7-oxononanoate synthase activity"/>
    <property type="evidence" value="ECO:0007669"/>
    <property type="project" value="UniProtKB-EC"/>
</dbReference>
<evidence type="ECO:0000256" key="10">
    <source>
        <dbReference type="ARBA" id="ARBA00033381"/>
    </source>
</evidence>
<evidence type="ECO:0000256" key="1">
    <source>
        <dbReference type="ARBA" id="ARBA00001933"/>
    </source>
</evidence>
<protein>
    <recommendedName>
        <fullName evidence="5">8-amino-7-oxononanoate synthase</fullName>
        <ecNumber evidence="5">2.3.1.47</ecNumber>
    </recommendedName>
    <alternativeName>
        <fullName evidence="9">7-keto-8-amino-pelargonic acid synthase</fullName>
    </alternativeName>
    <alternativeName>
        <fullName evidence="10">8-amino-7-ketopelargonate synthase</fullName>
    </alternativeName>
</protein>
<comment type="subunit">
    <text evidence="4">Homodimer.</text>
</comment>
<dbReference type="GO" id="GO:0009102">
    <property type="term" value="P:biotin biosynthetic process"/>
    <property type="evidence" value="ECO:0007669"/>
    <property type="project" value="UniProtKB-KW"/>
</dbReference>
<evidence type="ECO:0000313" key="16">
    <source>
        <dbReference type="Proteomes" id="UP000320672"/>
    </source>
</evidence>
<dbReference type="EC" id="2.3.1.47" evidence="5"/>
<dbReference type="Pfam" id="PF00155">
    <property type="entry name" value="Aminotran_1_2"/>
    <property type="match status" value="1"/>
</dbReference>
<dbReference type="AlphaFoldDB" id="A0A517MP98"/>
<evidence type="ECO:0000259" key="14">
    <source>
        <dbReference type="Pfam" id="PF00155"/>
    </source>
</evidence>
<dbReference type="Gene3D" id="3.90.1150.10">
    <property type="entry name" value="Aspartate Aminotransferase, domain 1"/>
    <property type="match status" value="1"/>
</dbReference>
<keyword evidence="6 15" id="KW-0808">Transferase</keyword>
<dbReference type="Gene3D" id="3.40.640.10">
    <property type="entry name" value="Type I PLP-dependent aspartate aminotransferase-like (Major domain)"/>
    <property type="match status" value="1"/>
</dbReference>
<gene>
    <name evidence="15" type="primary">bioF</name>
    <name evidence="15" type="ORF">FF011L_55140</name>
</gene>
<comment type="cofactor">
    <cofactor evidence="1 12">
        <name>pyridoxal 5'-phosphate</name>
        <dbReference type="ChEBI" id="CHEBI:597326"/>
    </cofactor>
</comment>
<dbReference type="SUPFAM" id="SSF53383">
    <property type="entry name" value="PLP-dependent transferases"/>
    <property type="match status" value="1"/>
</dbReference>
<evidence type="ECO:0000256" key="7">
    <source>
        <dbReference type="ARBA" id="ARBA00022756"/>
    </source>
</evidence>
<dbReference type="GO" id="GO:0030170">
    <property type="term" value="F:pyridoxal phosphate binding"/>
    <property type="evidence" value="ECO:0007669"/>
    <property type="project" value="InterPro"/>
</dbReference>
<reference evidence="15 16" key="1">
    <citation type="submission" date="2019-02" db="EMBL/GenBank/DDBJ databases">
        <title>Deep-cultivation of Planctomycetes and their phenomic and genomic characterization uncovers novel biology.</title>
        <authorList>
            <person name="Wiegand S."/>
            <person name="Jogler M."/>
            <person name="Boedeker C."/>
            <person name="Pinto D."/>
            <person name="Vollmers J."/>
            <person name="Rivas-Marin E."/>
            <person name="Kohn T."/>
            <person name="Peeters S.H."/>
            <person name="Heuer A."/>
            <person name="Rast P."/>
            <person name="Oberbeckmann S."/>
            <person name="Bunk B."/>
            <person name="Jeske O."/>
            <person name="Meyerdierks A."/>
            <person name="Storesund J.E."/>
            <person name="Kallscheuer N."/>
            <person name="Luecker S."/>
            <person name="Lage O.M."/>
            <person name="Pohl T."/>
            <person name="Merkel B.J."/>
            <person name="Hornburger P."/>
            <person name="Mueller R.-W."/>
            <person name="Bruemmer F."/>
            <person name="Labrenz M."/>
            <person name="Spormann A.M."/>
            <person name="Op den Camp H."/>
            <person name="Overmann J."/>
            <person name="Amann R."/>
            <person name="Jetten M.S.M."/>
            <person name="Mascher T."/>
            <person name="Medema M.H."/>
            <person name="Devos D.P."/>
            <person name="Kaster A.-K."/>
            <person name="Ovreas L."/>
            <person name="Rohde M."/>
            <person name="Galperin M.Y."/>
            <person name="Jogler C."/>
        </authorList>
    </citation>
    <scope>NUCLEOTIDE SEQUENCE [LARGE SCALE GENOMIC DNA]</scope>
    <source>
        <strain evidence="15 16">FF011L</strain>
    </source>
</reference>
<evidence type="ECO:0000256" key="11">
    <source>
        <dbReference type="ARBA" id="ARBA00047715"/>
    </source>
</evidence>
<evidence type="ECO:0000256" key="13">
    <source>
        <dbReference type="SAM" id="MobiDB-lite"/>
    </source>
</evidence>
<evidence type="ECO:0000313" key="15">
    <source>
        <dbReference type="EMBL" id="QDS96702.1"/>
    </source>
</evidence>
<keyword evidence="15" id="KW-0012">Acyltransferase</keyword>
<dbReference type="Proteomes" id="UP000320672">
    <property type="component" value="Chromosome"/>
</dbReference>
<accession>A0A517MP98</accession>
<keyword evidence="7" id="KW-0093">Biotin biosynthesis</keyword>
<dbReference type="PANTHER" id="PTHR13693:SF100">
    <property type="entry name" value="8-AMINO-7-OXONONANOATE SYNTHASE"/>
    <property type="match status" value="1"/>
</dbReference>
<name>A0A517MP98_9BACT</name>
<evidence type="ECO:0000256" key="8">
    <source>
        <dbReference type="ARBA" id="ARBA00022898"/>
    </source>
</evidence>
<dbReference type="EMBL" id="CP036262">
    <property type="protein sequence ID" value="QDS96702.1"/>
    <property type="molecule type" value="Genomic_DNA"/>
</dbReference>
<dbReference type="PROSITE" id="PS00599">
    <property type="entry name" value="AA_TRANSFER_CLASS_2"/>
    <property type="match status" value="1"/>
</dbReference>
<keyword evidence="8 12" id="KW-0663">Pyridoxal phosphate</keyword>
<dbReference type="RefSeq" id="WP_246109635.1">
    <property type="nucleotide sequence ID" value="NZ_CP036262.1"/>
</dbReference>
<dbReference type="InterPro" id="IPR050087">
    <property type="entry name" value="AON_synthase_class-II"/>
</dbReference>
<dbReference type="InterPro" id="IPR015422">
    <property type="entry name" value="PyrdxlP-dep_Trfase_small"/>
</dbReference>
<dbReference type="PANTHER" id="PTHR13693">
    <property type="entry name" value="CLASS II AMINOTRANSFERASE/8-AMINO-7-OXONONANOATE SYNTHASE"/>
    <property type="match status" value="1"/>
</dbReference>
<feature type="domain" description="Aminotransferase class I/classII large" evidence="14">
    <location>
        <begin position="48"/>
        <end position="414"/>
    </location>
</feature>
<dbReference type="InterPro" id="IPR004839">
    <property type="entry name" value="Aminotransferase_I/II_large"/>
</dbReference>
<evidence type="ECO:0000256" key="4">
    <source>
        <dbReference type="ARBA" id="ARBA00011738"/>
    </source>
</evidence>
<comment type="catalytic activity">
    <reaction evidence="11">
        <text>6-carboxyhexanoyl-[ACP] + L-alanine + H(+) = (8S)-8-amino-7-oxononanoate + holo-[ACP] + CO2</text>
        <dbReference type="Rhea" id="RHEA:42288"/>
        <dbReference type="Rhea" id="RHEA-COMP:9685"/>
        <dbReference type="Rhea" id="RHEA-COMP:9955"/>
        <dbReference type="ChEBI" id="CHEBI:15378"/>
        <dbReference type="ChEBI" id="CHEBI:16526"/>
        <dbReference type="ChEBI" id="CHEBI:57972"/>
        <dbReference type="ChEBI" id="CHEBI:64479"/>
        <dbReference type="ChEBI" id="CHEBI:78846"/>
        <dbReference type="ChEBI" id="CHEBI:149468"/>
        <dbReference type="EC" id="2.3.1.47"/>
    </reaction>
</comment>
<evidence type="ECO:0000256" key="6">
    <source>
        <dbReference type="ARBA" id="ARBA00022679"/>
    </source>
</evidence>
<dbReference type="InterPro" id="IPR001917">
    <property type="entry name" value="Aminotrans_II_pyridoxalP_BS"/>
</dbReference>
<organism evidence="15 16">
    <name type="scientific">Roseimaritima multifibrata</name>
    <dbReference type="NCBI Taxonomy" id="1930274"/>
    <lineage>
        <taxon>Bacteria</taxon>
        <taxon>Pseudomonadati</taxon>
        <taxon>Planctomycetota</taxon>
        <taxon>Planctomycetia</taxon>
        <taxon>Pirellulales</taxon>
        <taxon>Pirellulaceae</taxon>
        <taxon>Roseimaritima</taxon>
    </lineage>
</organism>
<evidence type="ECO:0000256" key="12">
    <source>
        <dbReference type="RuleBase" id="RU003693"/>
    </source>
</evidence>
<sequence length="420" mass="45503">MSNRIGPPKFAWMDKRLQQWDDVQLKRQLRPVQADGMTVIGEDGKPRINFGSNDYLGLAAENYSDSVATSASTDADMPDEASSGEDHSVDSSIRTTLRKGSGSSQLVCGYTEQHARFAAELAAWEQTEAVALYSSGYAACSGVVSALARRGDLILSDAFNHASLIDGCRLSKAERFVYPHCDVAAVAALLQHHRKRFQNVWIITDSVFSMDGDIAPLSDLVDLAIRFDATMIVDEAHATGVLGNDGSGACKALGVKEMVDIRIGTLSKAFGVQGGFVAGPQVVIDYLLNTSRPLIYSTSPSPLTIQIAAQHLHEIQTNAARRYRLAEVSRRLRSKLQAANLLSTLFTALESRIPIHPIRIGSAEKTIAIANQLWDRGFYVPAIRPPTVPEGTSRLRISLSAAHTDSQIDALADELQSLLG</sequence>
<evidence type="ECO:0000256" key="5">
    <source>
        <dbReference type="ARBA" id="ARBA00013187"/>
    </source>
</evidence>
<proteinExistence type="inferred from homology"/>
<evidence type="ECO:0000256" key="9">
    <source>
        <dbReference type="ARBA" id="ARBA00032610"/>
    </source>
</evidence>
<comment type="pathway">
    <text evidence="2">Cofactor biosynthesis; biotin biosynthesis.</text>
</comment>
<evidence type="ECO:0000256" key="2">
    <source>
        <dbReference type="ARBA" id="ARBA00004746"/>
    </source>
</evidence>